<dbReference type="PANTHER" id="PTHR47637">
    <property type="entry name" value="CHAPERONE SURA"/>
    <property type="match status" value="1"/>
</dbReference>
<dbReference type="InterPro" id="IPR015391">
    <property type="entry name" value="SurA_N"/>
</dbReference>
<reference evidence="12 13" key="1">
    <citation type="submission" date="2016-10" db="EMBL/GenBank/DDBJ databases">
        <title>Rhodobacter sp. LPB0142, isolated from sea water.</title>
        <authorList>
            <person name="Kim E."/>
            <person name="Yi H."/>
        </authorList>
    </citation>
    <scope>NUCLEOTIDE SEQUENCE [LARGE SCALE GENOMIC DNA]</scope>
    <source>
        <strain evidence="12 13">LPB0142</strain>
    </source>
</reference>
<evidence type="ECO:0000259" key="11">
    <source>
        <dbReference type="PROSITE" id="PS50198"/>
    </source>
</evidence>
<dbReference type="SUPFAM" id="SSF109998">
    <property type="entry name" value="Triger factor/SurA peptide-binding domain-like"/>
    <property type="match status" value="1"/>
</dbReference>
<dbReference type="SUPFAM" id="SSF54534">
    <property type="entry name" value="FKBP-like"/>
    <property type="match status" value="1"/>
</dbReference>
<proteinExistence type="predicted"/>
<keyword evidence="2 10" id="KW-0732">Signal</keyword>
<accession>A0A1D9MCP7</accession>
<organism evidence="12 13">
    <name type="scientific">Rhodobacter xanthinilyticus</name>
    <dbReference type="NCBI Taxonomy" id="1850250"/>
    <lineage>
        <taxon>Bacteria</taxon>
        <taxon>Pseudomonadati</taxon>
        <taxon>Pseudomonadota</taxon>
        <taxon>Alphaproteobacteria</taxon>
        <taxon>Rhodobacterales</taxon>
        <taxon>Rhodobacter group</taxon>
        <taxon>Rhodobacter</taxon>
    </lineage>
</organism>
<gene>
    <name evidence="12" type="ORF">LPB142_10210</name>
</gene>
<dbReference type="GO" id="GO:0003755">
    <property type="term" value="F:peptidyl-prolyl cis-trans isomerase activity"/>
    <property type="evidence" value="ECO:0007669"/>
    <property type="project" value="UniProtKB-KW"/>
</dbReference>
<dbReference type="Gene3D" id="1.10.4030.10">
    <property type="entry name" value="Porin chaperone SurA, peptide-binding domain"/>
    <property type="match status" value="1"/>
</dbReference>
<dbReference type="InterPro" id="IPR050280">
    <property type="entry name" value="OMP_Chaperone_SurA"/>
</dbReference>
<evidence type="ECO:0000313" key="13">
    <source>
        <dbReference type="Proteomes" id="UP000176562"/>
    </source>
</evidence>
<keyword evidence="6 9" id="KW-0413">Isomerase</keyword>
<evidence type="ECO:0000256" key="5">
    <source>
        <dbReference type="ARBA" id="ARBA00023186"/>
    </source>
</evidence>
<dbReference type="InterPro" id="IPR027304">
    <property type="entry name" value="Trigger_fact/SurA_dom_sf"/>
</dbReference>
<dbReference type="STRING" id="1850250.LPB142_10210"/>
<evidence type="ECO:0000256" key="9">
    <source>
        <dbReference type="PROSITE-ProRule" id="PRU00278"/>
    </source>
</evidence>
<evidence type="ECO:0000256" key="1">
    <source>
        <dbReference type="ARBA" id="ARBA00018370"/>
    </source>
</evidence>
<keyword evidence="3" id="KW-0574">Periplasm</keyword>
<dbReference type="KEGG" id="rhp:LPB142_10210"/>
<dbReference type="InterPro" id="IPR046357">
    <property type="entry name" value="PPIase_dom_sf"/>
</dbReference>
<feature type="domain" description="PpiC" evidence="11">
    <location>
        <begin position="169"/>
        <end position="265"/>
    </location>
</feature>
<dbReference type="RefSeq" id="WP_071166312.1">
    <property type="nucleotide sequence ID" value="NZ_CP017781.1"/>
</dbReference>
<evidence type="ECO:0000256" key="6">
    <source>
        <dbReference type="ARBA" id="ARBA00023235"/>
    </source>
</evidence>
<evidence type="ECO:0000256" key="7">
    <source>
        <dbReference type="ARBA" id="ARBA00030642"/>
    </source>
</evidence>
<name>A0A1D9MCP7_9RHOB</name>
<evidence type="ECO:0000256" key="4">
    <source>
        <dbReference type="ARBA" id="ARBA00023110"/>
    </source>
</evidence>
<evidence type="ECO:0000256" key="8">
    <source>
        <dbReference type="ARBA" id="ARBA00031484"/>
    </source>
</evidence>
<evidence type="ECO:0000256" key="10">
    <source>
        <dbReference type="SAM" id="SignalP"/>
    </source>
</evidence>
<keyword evidence="5" id="KW-0143">Chaperone</keyword>
<dbReference type="AlphaFoldDB" id="A0A1D9MCP7"/>
<evidence type="ECO:0000313" key="12">
    <source>
        <dbReference type="EMBL" id="AOZ69644.1"/>
    </source>
</evidence>
<protein>
    <recommendedName>
        <fullName evidence="1">Parvulin-like PPIase</fullName>
    </recommendedName>
    <alternativeName>
        <fullName evidence="7">Peptidyl-prolyl cis-trans isomerase plp</fullName>
    </alternativeName>
    <alternativeName>
        <fullName evidence="8">Rotamase plp</fullName>
    </alternativeName>
</protein>
<feature type="signal peptide" evidence="10">
    <location>
        <begin position="1"/>
        <end position="26"/>
    </location>
</feature>
<dbReference type="Pfam" id="PF09312">
    <property type="entry name" value="SurA_N"/>
    <property type="match status" value="1"/>
</dbReference>
<dbReference type="Gene3D" id="3.10.50.40">
    <property type="match status" value="1"/>
</dbReference>
<sequence>MTRPLPLLATTLALTLAALAPAPAPAQSANPFAPVILVNDLGITGYEIDQRMKFMTLLRQPGDLRKEAEKGLIEDRLRIGEAKRMGITLNKEGLAQGMAEFASRANLSTEQFLAELAKGGVEAQTFRDFVEAGMLWREVVKQKYAQKVRVSDADIDRALLLETQARGQGTRVLISEIIVPAPPGREAEAMAAAKRASAASGDGSFGALAREISAAPSAERGGRLDWMDLDNLPPQLRPVILGLKPGQASAPLAIPNAVAVFMLRGIDDKGNVKNTPQQLDYARFIAGPAGAPETSALIATLKAGADRCDDLYGLAKGLPAERLLRESGAQGALPADLSLALGAMDIGESTVLQRGANAELVMLCARSALPAEGTEAAKPDRNQVAQNLTNQALNAYADADLADLMAQAVITRK</sequence>
<keyword evidence="13" id="KW-1185">Reference proteome</keyword>
<dbReference type="PANTHER" id="PTHR47637:SF1">
    <property type="entry name" value="CHAPERONE SURA"/>
    <property type="match status" value="1"/>
</dbReference>
<feature type="chain" id="PRO_5009443519" description="Parvulin-like PPIase" evidence="10">
    <location>
        <begin position="27"/>
        <end position="413"/>
    </location>
</feature>
<dbReference type="Pfam" id="PF00639">
    <property type="entry name" value="Rotamase"/>
    <property type="match status" value="1"/>
</dbReference>
<dbReference type="PROSITE" id="PS50198">
    <property type="entry name" value="PPIC_PPIASE_2"/>
    <property type="match status" value="1"/>
</dbReference>
<evidence type="ECO:0000256" key="3">
    <source>
        <dbReference type="ARBA" id="ARBA00022764"/>
    </source>
</evidence>
<dbReference type="EMBL" id="CP017781">
    <property type="protein sequence ID" value="AOZ69644.1"/>
    <property type="molecule type" value="Genomic_DNA"/>
</dbReference>
<evidence type="ECO:0000256" key="2">
    <source>
        <dbReference type="ARBA" id="ARBA00022729"/>
    </source>
</evidence>
<dbReference type="Proteomes" id="UP000176562">
    <property type="component" value="Chromosome"/>
</dbReference>
<dbReference type="InterPro" id="IPR000297">
    <property type="entry name" value="PPIase_PpiC"/>
</dbReference>
<keyword evidence="4 9" id="KW-0697">Rotamase</keyword>